<evidence type="ECO:0008006" key="4">
    <source>
        <dbReference type="Google" id="ProtNLM"/>
    </source>
</evidence>
<dbReference type="EMBL" id="BQNB010011606">
    <property type="protein sequence ID" value="GJS92778.1"/>
    <property type="molecule type" value="Genomic_DNA"/>
</dbReference>
<accession>A0ABQ4ZVB2</accession>
<reference evidence="2" key="2">
    <citation type="submission" date="2022-01" db="EMBL/GenBank/DDBJ databases">
        <authorList>
            <person name="Yamashiro T."/>
            <person name="Shiraishi A."/>
            <person name="Satake H."/>
            <person name="Nakayama K."/>
        </authorList>
    </citation>
    <scope>NUCLEOTIDE SEQUENCE</scope>
</reference>
<keyword evidence="3" id="KW-1185">Reference proteome</keyword>
<evidence type="ECO:0000313" key="3">
    <source>
        <dbReference type="Proteomes" id="UP001151760"/>
    </source>
</evidence>
<gene>
    <name evidence="2" type="ORF">Tco_0799746</name>
</gene>
<proteinExistence type="predicted"/>
<name>A0ABQ4ZVB2_9ASTR</name>
<dbReference type="Proteomes" id="UP001151760">
    <property type="component" value="Unassembled WGS sequence"/>
</dbReference>
<reference evidence="2" key="1">
    <citation type="journal article" date="2022" name="Int. J. Mol. Sci.">
        <title>Draft Genome of Tanacetum Coccineum: Genomic Comparison of Closely Related Tanacetum-Family Plants.</title>
        <authorList>
            <person name="Yamashiro T."/>
            <person name="Shiraishi A."/>
            <person name="Nakayama K."/>
            <person name="Satake H."/>
        </authorList>
    </citation>
    <scope>NUCLEOTIDE SEQUENCE</scope>
</reference>
<sequence>MMLKMFEIHRQKQAEQREEEKCSAEEQAAQVSPQYWKPPICYDDDEECSIQMRDYYKNSPIAIASDSPITDSLVMEDEHLDTILKTDSDKEIESSVKNLNLTPSESEDLSDIESECDMPVYDDFMTFSNPLFDSDADSTSSDDESFSNEDVPKENFKIYSNPLFDEEIISTKIDPHHFNAKSDLIESLLNKNIMITSPKIDFLLEEFVGELALINPIPPGIAETNFDPKEDIRLIKKLLYDNSSPRPSKELNSKISDAMIESFSSSPIPVKDSDSLMEEIDIFLVADDSIPPGIDSDGYDSEEDNPFLEYEPDPGELTRVVVEDIFGEPRVHMPNVLPTHQSLCQDLDFTLSTDFSGSDLVVSFPSRNRNKTFDPGISIEVQSKRFLSLNKFSISFISDPLSPVLETLLPFSSEIEDKVFKPGILVSKEENSPHLLSHRGFKAFKIIHNFLNKSPMMIYGEDMPILDVPYLHFYPP</sequence>
<organism evidence="2 3">
    <name type="scientific">Tanacetum coccineum</name>
    <dbReference type="NCBI Taxonomy" id="301880"/>
    <lineage>
        <taxon>Eukaryota</taxon>
        <taxon>Viridiplantae</taxon>
        <taxon>Streptophyta</taxon>
        <taxon>Embryophyta</taxon>
        <taxon>Tracheophyta</taxon>
        <taxon>Spermatophyta</taxon>
        <taxon>Magnoliopsida</taxon>
        <taxon>eudicotyledons</taxon>
        <taxon>Gunneridae</taxon>
        <taxon>Pentapetalae</taxon>
        <taxon>asterids</taxon>
        <taxon>campanulids</taxon>
        <taxon>Asterales</taxon>
        <taxon>Asteraceae</taxon>
        <taxon>Asteroideae</taxon>
        <taxon>Anthemideae</taxon>
        <taxon>Anthemidinae</taxon>
        <taxon>Tanacetum</taxon>
    </lineage>
</organism>
<comment type="caution">
    <text evidence="2">The sequence shown here is derived from an EMBL/GenBank/DDBJ whole genome shotgun (WGS) entry which is preliminary data.</text>
</comment>
<evidence type="ECO:0000313" key="2">
    <source>
        <dbReference type="EMBL" id="GJS92778.1"/>
    </source>
</evidence>
<feature type="compositionally biased region" description="Basic and acidic residues" evidence="1">
    <location>
        <begin position="1"/>
        <end position="24"/>
    </location>
</feature>
<feature type="region of interest" description="Disordered" evidence="1">
    <location>
        <begin position="1"/>
        <end position="30"/>
    </location>
</feature>
<protein>
    <recommendedName>
        <fullName evidence="4">Reverse transcriptase domain-containing protein</fullName>
    </recommendedName>
</protein>
<evidence type="ECO:0000256" key="1">
    <source>
        <dbReference type="SAM" id="MobiDB-lite"/>
    </source>
</evidence>